<keyword evidence="5 6" id="KW-0472">Membrane</keyword>
<evidence type="ECO:0000259" key="8">
    <source>
        <dbReference type="Pfam" id="PF18917"/>
    </source>
</evidence>
<dbReference type="PANTHER" id="PTHR33885">
    <property type="entry name" value="PHAGE SHOCK PROTEIN C"/>
    <property type="match status" value="1"/>
</dbReference>
<feature type="transmembrane region" description="Helical" evidence="6">
    <location>
        <begin position="134"/>
        <end position="153"/>
    </location>
</feature>
<dbReference type="InterPro" id="IPR007168">
    <property type="entry name" value="Phageshock_PspC_N"/>
</dbReference>
<evidence type="ECO:0000256" key="1">
    <source>
        <dbReference type="ARBA" id="ARBA00004162"/>
    </source>
</evidence>
<dbReference type="Pfam" id="PF18917">
    <property type="entry name" value="LiaI-LiaF-like_TM1"/>
    <property type="match status" value="1"/>
</dbReference>
<dbReference type="PANTHER" id="PTHR33885:SF3">
    <property type="entry name" value="PHAGE SHOCK PROTEIN C"/>
    <property type="match status" value="1"/>
</dbReference>
<feature type="transmembrane region" description="Helical" evidence="6">
    <location>
        <begin position="109"/>
        <end position="128"/>
    </location>
</feature>
<dbReference type="AlphaFoldDB" id="X1M8G6"/>
<dbReference type="Pfam" id="PF04024">
    <property type="entry name" value="PspC"/>
    <property type="match status" value="1"/>
</dbReference>
<evidence type="ECO:0000256" key="4">
    <source>
        <dbReference type="ARBA" id="ARBA00022989"/>
    </source>
</evidence>
<organism evidence="9">
    <name type="scientific">marine sediment metagenome</name>
    <dbReference type="NCBI Taxonomy" id="412755"/>
    <lineage>
        <taxon>unclassified sequences</taxon>
        <taxon>metagenomes</taxon>
        <taxon>ecological metagenomes</taxon>
    </lineage>
</organism>
<keyword evidence="4 6" id="KW-1133">Transmembrane helix</keyword>
<feature type="domain" description="Phage shock protein PspC N-terminal" evidence="7">
    <location>
        <begin position="3"/>
        <end position="59"/>
    </location>
</feature>
<sequence length="160" mass="18171">MARRLYRSRKDCMIAGICGGIAEYFDIDPTLVRIIAVLTIFLNGIGLIAYIIAWILIPQNPEPLAKKEISEKKGTVGKMKEKAEKVAHEVGERIRGNSDRAEHKRDSRWIGGLILICLGLLFLARNFFPWFNLGRLWPLILVIIGLVVLAGSFRRRKENE</sequence>
<keyword evidence="2" id="KW-1003">Cell membrane</keyword>
<dbReference type="GO" id="GO:0005886">
    <property type="term" value="C:plasma membrane"/>
    <property type="evidence" value="ECO:0007669"/>
    <property type="project" value="UniProtKB-SubCell"/>
</dbReference>
<dbReference type="InterPro" id="IPR052027">
    <property type="entry name" value="PspC"/>
</dbReference>
<reference evidence="9" key="1">
    <citation type="journal article" date="2014" name="Front. Microbiol.">
        <title>High frequency of phylogenetically diverse reductive dehalogenase-homologous genes in deep subseafloor sedimentary metagenomes.</title>
        <authorList>
            <person name="Kawai M."/>
            <person name="Futagami T."/>
            <person name="Toyoda A."/>
            <person name="Takaki Y."/>
            <person name="Nishi S."/>
            <person name="Hori S."/>
            <person name="Arai W."/>
            <person name="Tsubouchi T."/>
            <person name="Morono Y."/>
            <person name="Uchiyama I."/>
            <person name="Ito T."/>
            <person name="Fujiyama A."/>
            <person name="Inagaki F."/>
            <person name="Takami H."/>
        </authorList>
    </citation>
    <scope>NUCLEOTIDE SEQUENCE</scope>
    <source>
        <strain evidence="9">Expedition CK06-06</strain>
    </source>
</reference>
<dbReference type="EMBL" id="BARV01011985">
    <property type="protein sequence ID" value="GAI14401.1"/>
    <property type="molecule type" value="Genomic_DNA"/>
</dbReference>
<evidence type="ECO:0008006" key="10">
    <source>
        <dbReference type="Google" id="ProtNLM"/>
    </source>
</evidence>
<name>X1M8G6_9ZZZZ</name>
<proteinExistence type="predicted"/>
<evidence type="ECO:0000259" key="7">
    <source>
        <dbReference type="Pfam" id="PF04024"/>
    </source>
</evidence>
<accession>X1M8G6</accession>
<feature type="transmembrane region" description="Helical" evidence="6">
    <location>
        <begin position="34"/>
        <end position="57"/>
    </location>
</feature>
<feature type="domain" description="LiaI-LiaF-like transmembrane region" evidence="8">
    <location>
        <begin position="109"/>
        <end position="149"/>
    </location>
</feature>
<keyword evidence="3 6" id="KW-0812">Transmembrane</keyword>
<protein>
    <recommendedName>
        <fullName evidence="10">Phage shock protein PspC N-terminal domain-containing protein</fullName>
    </recommendedName>
</protein>
<dbReference type="InterPro" id="IPR043726">
    <property type="entry name" value="LiaI-LiaF-like_TM1"/>
</dbReference>
<evidence type="ECO:0000256" key="3">
    <source>
        <dbReference type="ARBA" id="ARBA00022692"/>
    </source>
</evidence>
<comment type="caution">
    <text evidence="9">The sequence shown here is derived from an EMBL/GenBank/DDBJ whole genome shotgun (WGS) entry which is preliminary data.</text>
</comment>
<evidence type="ECO:0000256" key="6">
    <source>
        <dbReference type="SAM" id="Phobius"/>
    </source>
</evidence>
<comment type="subcellular location">
    <subcellularLocation>
        <location evidence="1">Cell membrane</location>
        <topology evidence="1">Single-pass membrane protein</topology>
    </subcellularLocation>
</comment>
<evidence type="ECO:0000313" key="9">
    <source>
        <dbReference type="EMBL" id="GAI14401.1"/>
    </source>
</evidence>
<evidence type="ECO:0000256" key="5">
    <source>
        <dbReference type="ARBA" id="ARBA00023136"/>
    </source>
</evidence>
<gene>
    <name evidence="9" type="ORF">S06H3_22425</name>
</gene>
<evidence type="ECO:0000256" key="2">
    <source>
        <dbReference type="ARBA" id="ARBA00022475"/>
    </source>
</evidence>